<evidence type="ECO:0000259" key="10">
    <source>
        <dbReference type="Pfam" id="PF17767"/>
    </source>
</evidence>
<feature type="domain" description="Nicotinate/nicotinamide phosphoribosyltransferase" evidence="9">
    <location>
        <begin position="180"/>
        <end position="405"/>
    </location>
</feature>
<dbReference type="InterPro" id="IPR041525">
    <property type="entry name" value="N/Namide_PRibTrfase"/>
</dbReference>
<dbReference type="NCBIfam" id="NF003704">
    <property type="entry name" value="PRK05321.1"/>
    <property type="match status" value="1"/>
</dbReference>
<dbReference type="Pfam" id="PF17767">
    <property type="entry name" value="NAPRTase_N"/>
    <property type="match status" value="1"/>
</dbReference>
<evidence type="ECO:0000256" key="5">
    <source>
        <dbReference type="ARBA" id="ARBA00022598"/>
    </source>
</evidence>
<evidence type="ECO:0000256" key="7">
    <source>
        <dbReference type="HAMAP-Rule" id="MF_00570"/>
    </source>
</evidence>
<dbReference type="GO" id="GO:0034355">
    <property type="term" value="P:NAD+ biosynthetic process via the salvage pathway"/>
    <property type="evidence" value="ECO:0007669"/>
    <property type="project" value="TreeGrafter"/>
</dbReference>
<accession>A0A1M5HN24</accession>
<dbReference type="PANTHER" id="PTHR11098">
    <property type="entry name" value="NICOTINATE PHOSPHORIBOSYLTRANSFERASE"/>
    <property type="match status" value="1"/>
</dbReference>
<feature type="domain" description="Nicotinate phosphoribosyltransferase N-terminal" evidence="10">
    <location>
        <begin position="26"/>
        <end position="145"/>
    </location>
</feature>
<dbReference type="Proteomes" id="UP000184071">
    <property type="component" value="Unassembled WGS sequence"/>
</dbReference>
<evidence type="ECO:0000259" key="9">
    <source>
        <dbReference type="Pfam" id="PF04095"/>
    </source>
</evidence>
<dbReference type="SUPFAM" id="SSF54675">
    <property type="entry name" value="Nicotinate/Quinolinate PRTase N-terminal domain-like"/>
    <property type="match status" value="1"/>
</dbReference>
<dbReference type="InterPro" id="IPR040727">
    <property type="entry name" value="NAPRTase_N"/>
</dbReference>
<feature type="modified residue" description="Phosphohistidine; by autocatalysis" evidence="7">
    <location>
        <position position="231"/>
    </location>
</feature>
<evidence type="ECO:0000256" key="8">
    <source>
        <dbReference type="RuleBase" id="RU003838"/>
    </source>
</evidence>
<dbReference type="AlphaFoldDB" id="A0A1M5HN24"/>
<evidence type="ECO:0000313" key="12">
    <source>
        <dbReference type="Proteomes" id="UP000184071"/>
    </source>
</evidence>
<dbReference type="InterPro" id="IPR036068">
    <property type="entry name" value="Nicotinate_pribotase-like_C"/>
</dbReference>
<evidence type="ECO:0000256" key="6">
    <source>
        <dbReference type="ARBA" id="ARBA00022642"/>
    </source>
</evidence>
<dbReference type="EC" id="6.3.4.21" evidence="3 7"/>
<dbReference type="NCBIfam" id="TIGR01514">
    <property type="entry name" value="NAPRTase"/>
    <property type="match status" value="1"/>
</dbReference>
<keyword evidence="12" id="KW-1185">Reference proteome</keyword>
<dbReference type="HAMAP" id="MF_00570">
    <property type="entry name" value="NAPRTase"/>
    <property type="match status" value="1"/>
</dbReference>
<comment type="catalytic activity">
    <reaction evidence="7 8">
        <text>5-phospho-alpha-D-ribose 1-diphosphate + nicotinate + ATP + H2O = nicotinate beta-D-ribonucleotide + ADP + phosphate + diphosphate</text>
        <dbReference type="Rhea" id="RHEA:36163"/>
        <dbReference type="ChEBI" id="CHEBI:15377"/>
        <dbReference type="ChEBI" id="CHEBI:30616"/>
        <dbReference type="ChEBI" id="CHEBI:32544"/>
        <dbReference type="ChEBI" id="CHEBI:33019"/>
        <dbReference type="ChEBI" id="CHEBI:43474"/>
        <dbReference type="ChEBI" id="CHEBI:57502"/>
        <dbReference type="ChEBI" id="CHEBI:58017"/>
        <dbReference type="ChEBI" id="CHEBI:456216"/>
        <dbReference type="EC" id="6.3.4.21"/>
    </reaction>
</comment>
<proteinExistence type="inferred from homology"/>
<dbReference type="GO" id="GO:0005829">
    <property type="term" value="C:cytosol"/>
    <property type="evidence" value="ECO:0007669"/>
    <property type="project" value="TreeGrafter"/>
</dbReference>
<comment type="function">
    <text evidence="7 8">Catalyzes the synthesis of beta-nicotinate D-ribonucleotide from nicotinate and 5-phospho-D-ribose 1-phosphate at the expense of ATP.</text>
</comment>
<keyword evidence="5 7" id="KW-0436">Ligase</keyword>
<protein>
    <recommendedName>
        <fullName evidence="3 7">Nicotinate phosphoribosyltransferase</fullName>
        <shortName evidence="7">NAPRTase</shortName>
        <ecNumber evidence="3 7">6.3.4.21</ecNumber>
    </recommendedName>
</protein>
<sequence length="407" mass="46795">MLNCRILAIQDLNECDMETTFLKSILDNDFYKFTMQHAVIRLFPKAKVRYGFINRGKHVFPAGFADLLRRSVDAMADLRLTKEEKNYLSHYCPYLDPTYLDFLQGYRFDPSEVQISQEGSEIKVTVEGFWYRTILWEVPLMALISELFYKSNHLIRLNDEAIRNLTKDKIDKYNKLGVSILEFGTRRRHSYDVHNLVNETLRAFGGQSFIGTSNVHFAMVNNKRPLGTHAHEWFMFHAAQYGFKMANSISLEHWTQVYGGDLGIALTDTYTTEIFFNQFDKKYSKLFDGVRHDSGDPVEFAKKVISHYTKMGIDPKSKAIVFSDSLNFDKVKTIADFCQDKIKMSFGIGTNFTNDVGLPAMNMVIKLTETKPDNTHWQGVVKLSDEKNKNTGTPEMIALAKEVLGIK</sequence>
<dbReference type="GO" id="GO:0016757">
    <property type="term" value="F:glycosyltransferase activity"/>
    <property type="evidence" value="ECO:0007669"/>
    <property type="project" value="UniProtKB-KW"/>
</dbReference>
<dbReference type="UniPathway" id="UPA00253">
    <property type="reaction ID" value="UER00457"/>
</dbReference>
<comment type="pathway">
    <text evidence="1 7 8">Cofactor biosynthesis; NAD(+) biosynthesis; nicotinate D-ribonucleotide from nicotinate: step 1/1.</text>
</comment>
<gene>
    <name evidence="7" type="primary">pncB</name>
    <name evidence="11" type="ORF">SAMN05443663_10287</name>
</gene>
<evidence type="ECO:0000256" key="4">
    <source>
        <dbReference type="ARBA" id="ARBA00022553"/>
    </source>
</evidence>
<comment type="PTM">
    <text evidence="7 8">Transiently phosphorylated on a His residue during the reaction cycle. Phosphorylation strongly increases the affinity for substrates and increases the rate of nicotinate D-ribonucleotide production. Dephosphorylation regenerates the low-affinity form of the enzyme, leading to product release.</text>
</comment>
<dbReference type="GO" id="GO:0004516">
    <property type="term" value="F:nicotinate phosphoribosyltransferase activity"/>
    <property type="evidence" value="ECO:0007669"/>
    <property type="project" value="UniProtKB-UniRule"/>
</dbReference>
<organism evidence="11 12">
    <name type="scientific">Flavobacterium defluvii</name>
    <dbReference type="NCBI Taxonomy" id="370979"/>
    <lineage>
        <taxon>Bacteria</taxon>
        <taxon>Pseudomonadati</taxon>
        <taxon>Bacteroidota</taxon>
        <taxon>Flavobacteriia</taxon>
        <taxon>Flavobacteriales</taxon>
        <taxon>Flavobacteriaceae</taxon>
        <taxon>Flavobacterium</taxon>
    </lineage>
</organism>
<name>A0A1M5HN24_9FLAO</name>
<keyword evidence="11" id="KW-0328">Glycosyltransferase</keyword>
<keyword evidence="11" id="KW-0808">Transferase</keyword>
<dbReference type="InterPro" id="IPR007229">
    <property type="entry name" value="Nic_PRibTrfase-Fam"/>
</dbReference>
<dbReference type="SUPFAM" id="SSF51690">
    <property type="entry name" value="Nicotinate/Quinolinate PRTase C-terminal domain-like"/>
    <property type="match status" value="1"/>
</dbReference>
<dbReference type="Gene3D" id="3.20.140.10">
    <property type="entry name" value="nicotinate phosphoribosyltransferase"/>
    <property type="match status" value="1"/>
</dbReference>
<keyword evidence="4 7" id="KW-0597">Phosphoprotein</keyword>
<dbReference type="InterPro" id="IPR006406">
    <property type="entry name" value="Nic_PRibTrfase"/>
</dbReference>
<comment type="similarity">
    <text evidence="2 7 8">Belongs to the NAPRTase family.</text>
</comment>
<evidence type="ECO:0000313" key="11">
    <source>
        <dbReference type="EMBL" id="SHG17308.1"/>
    </source>
</evidence>
<dbReference type="PIRSF" id="PIRSF000484">
    <property type="entry name" value="NAPRT"/>
    <property type="match status" value="1"/>
</dbReference>
<evidence type="ECO:0000256" key="2">
    <source>
        <dbReference type="ARBA" id="ARBA00010897"/>
    </source>
</evidence>
<evidence type="ECO:0000256" key="3">
    <source>
        <dbReference type="ARBA" id="ARBA00013236"/>
    </source>
</evidence>
<dbReference type="STRING" id="370979.SAMN05443663_10287"/>
<reference evidence="12" key="1">
    <citation type="submission" date="2016-11" db="EMBL/GenBank/DDBJ databases">
        <authorList>
            <person name="Varghese N."/>
            <person name="Submissions S."/>
        </authorList>
    </citation>
    <scope>NUCLEOTIDE SEQUENCE [LARGE SCALE GENOMIC DNA]</scope>
    <source>
        <strain evidence="12">DSM 17963</strain>
    </source>
</reference>
<keyword evidence="6 7" id="KW-0662">Pyridine nucleotide biosynthesis</keyword>
<dbReference type="EMBL" id="FQWC01000002">
    <property type="protein sequence ID" value="SHG17308.1"/>
    <property type="molecule type" value="Genomic_DNA"/>
</dbReference>
<evidence type="ECO:0000256" key="1">
    <source>
        <dbReference type="ARBA" id="ARBA00004952"/>
    </source>
</evidence>
<dbReference type="PANTHER" id="PTHR11098:SF1">
    <property type="entry name" value="NICOTINATE PHOSPHORIBOSYLTRANSFERASE"/>
    <property type="match status" value="1"/>
</dbReference>
<dbReference type="Pfam" id="PF04095">
    <property type="entry name" value="NAPRTase"/>
    <property type="match status" value="1"/>
</dbReference>